<dbReference type="EMBL" id="JANBPU010000397">
    <property type="protein sequence ID" value="KAJ1911903.1"/>
    <property type="molecule type" value="Genomic_DNA"/>
</dbReference>
<dbReference type="GO" id="GO:0003824">
    <property type="term" value="F:catalytic activity"/>
    <property type="evidence" value="ECO:0007669"/>
    <property type="project" value="InterPro"/>
</dbReference>
<organism evidence="3 4">
    <name type="scientific">Mycoemilia scoparia</name>
    <dbReference type="NCBI Taxonomy" id="417184"/>
    <lineage>
        <taxon>Eukaryota</taxon>
        <taxon>Fungi</taxon>
        <taxon>Fungi incertae sedis</taxon>
        <taxon>Zoopagomycota</taxon>
        <taxon>Kickxellomycotina</taxon>
        <taxon>Kickxellomycetes</taxon>
        <taxon>Kickxellales</taxon>
        <taxon>Kickxellaceae</taxon>
        <taxon>Mycoemilia</taxon>
    </lineage>
</organism>
<reference evidence="3" key="1">
    <citation type="submission" date="2022-07" db="EMBL/GenBank/DDBJ databases">
        <title>Phylogenomic reconstructions and comparative analyses of Kickxellomycotina fungi.</title>
        <authorList>
            <person name="Reynolds N.K."/>
            <person name="Stajich J.E."/>
            <person name="Barry K."/>
            <person name="Grigoriev I.V."/>
            <person name="Crous P."/>
            <person name="Smith M.E."/>
        </authorList>
    </citation>
    <scope>NUCLEOTIDE SEQUENCE</scope>
    <source>
        <strain evidence="3">NBRC 100468</strain>
    </source>
</reference>
<comment type="caution">
    <text evidence="3">The sequence shown here is derived from an EMBL/GenBank/DDBJ whole genome shotgun (WGS) entry which is preliminary data.</text>
</comment>
<evidence type="ECO:0000259" key="2">
    <source>
        <dbReference type="Pfam" id="PF03372"/>
    </source>
</evidence>
<sequence>MLPAEENFFSVLREDALPPATTTTTTTTTTTNTLPADSGRPELTTLVIQGEQAQERAEGPPQAQSGHTTPPIVPPTLLLMSLRPPMRATGSGCRRGNHCRHPAIHENRENGPELGKKIAINSKSGPEGPKSHYQRFQQQQAAVLRRAPQLTLPELHAEIPKFSGRARLLCVHIAMVENSYKKIYGNKKAKNEKSFLQAAAGNQGFNYTHCPSESGYSLLASTREALFAMLDHPFVWQGKSYPWLINGSMVIPMVLLNAPTKVTGPIIQAALRPYGTASNLKPQYYQGNWYGDWAFTLESPPDGGALPTVVKFNGHPRPIKIMPASKAIFCADCGSADPDICCCHSNTITEAAAVPADSRQGPAGPAPSLPQTSSPSSVEDSRPGPTAADTATTPVVAPSQAPAPDAVVASPMAMEAPTSPELTAPTATMEPTGDTMAMDDAANTATQALPNDPPKQMAPTAHLARTSGTMTTKRSGNSSLPYVRSSTKPALPYTTKLDWAEEVERDLPITVPPLPEPVPLSKEMAGLSTDLKDSPIKGSTTVGSRSLRVRNQDNTYLDVSSILQYIPIPLGPSLPNDFTILTLNLWGAGSPGTTRTKILHEIRSFVSSWPSPPEIITFQECNSGESPADLFKYHLSNYQVLHQPINIPTMKHDLATLVSKDLGPCSLLGAISDQRYSINLLDRFALAIINAHATPHPSAEEIHSLAHRIQALQVKGWTTIVAGDLNIARFPYDQNTSTPQRSDLVASQEAFERLLTDNDLVDIVDFLHPIPPDSDPNTFKRLNLMTFRSAQNNAREWTSRIDYVLLPSCFTPFSSSSQIHCLQSSDHHAVIVSVKQSQIPQAQGFVRVGYHIPPKDISLRRHRRKVDSLLKEHLMLASK</sequence>
<gene>
    <name evidence="3" type="ORF">H4219_005790</name>
</gene>
<feature type="compositionally biased region" description="Low complexity" evidence="1">
    <location>
        <begin position="21"/>
        <end position="33"/>
    </location>
</feature>
<dbReference type="InterPro" id="IPR036691">
    <property type="entry name" value="Endo/exonu/phosph_ase_sf"/>
</dbReference>
<dbReference type="Proteomes" id="UP001150538">
    <property type="component" value="Unassembled WGS sequence"/>
</dbReference>
<dbReference type="InterPro" id="IPR005135">
    <property type="entry name" value="Endo/exonuclease/phosphatase"/>
</dbReference>
<feature type="region of interest" description="Disordered" evidence="1">
    <location>
        <begin position="13"/>
        <end position="75"/>
    </location>
</feature>
<dbReference type="Pfam" id="PF03372">
    <property type="entry name" value="Exo_endo_phos"/>
    <property type="match status" value="1"/>
</dbReference>
<feature type="domain" description="Endonuclease/exonuclease/phosphatase" evidence="2">
    <location>
        <begin position="581"/>
        <end position="827"/>
    </location>
</feature>
<evidence type="ECO:0000256" key="1">
    <source>
        <dbReference type="SAM" id="MobiDB-lite"/>
    </source>
</evidence>
<feature type="compositionally biased region" description="Polar residues" evidence="1">
    <location>
        <begin position="369"/>
        <end position="378"/>
    </location>
</feature>
<name>A0A9W7ZUK6_9FUNG</name>
<feature type="compositionally biased region" description="Polar residues" evidence="1">
    <location>
        <begin position="466"/>
        <end position="487"/>
    </location>
</feature>
<feature type="region of interest" description="Disordered" evidence="1">
    <location>
        <begin position="356"/>
        <end position="401"/>
    </location>
</feature>
<proteinExistence type="predicted"/>
<dbReference type="SUPFAM" id="SSF56219">
    <property type="entry name" value="DNase I-like"/>
    <property type="match status" value="1"/>
</dbReference>
<protein>
    <recommendedName>
        <fullName evidence="2">Endonuclease/exonuclease/phosphatase domain-containing protein</fullName>
    </recommendedName>
</protein>
<evidence type="ECO:0000313" key="3">
    <source>
        <dbReference type="EMBL" id="KAJ1911903.1"/>
    </source>
</evidence>
<dbReference type="AlphaFoldDB" id="A0A9W7ZUK6"/>
<dbReference type="OrthoDB" id="5588509at2759"/>
<accession>A0A9W7ZUK6</accession>
<feature type="region of interest" description="Disordered" evidence="1">
    <location>
        <begin position="414"/>
        <end position="487"/>
    </location>
</feature>
<feature type="compositionally biased region" description="Low complexity" evidence="1">
    <location>
        <begin position="434"/>
        <end position="448"/>
    </location>
</feature>
<evidence type="ECO:0000313" key="4">
    <source>
        <dbReference type="Proteomes" id="UP001150538"/>
    </source>
</evidence>
<dbReference type="Gene3D" id="3.60.10.10">
    <property type="entry name" value="Endonuclease/exonuclease/phosphatase"/>
    <property type="match status" value="1"/>
</dbReference>
<keyword evidence="4" id="KW-1185">Reference proteome</keyword>
<feature type="compositionally biased region" description="Low complexity" evidence="1">
    <location>
        <begin position="383"/>
        <end position="398"/>
    </location>
</feature>